<dbReference type="GO" id="GO:0005886">
    <property type="term" value="C:plasma membrane"/>
    <property type="evidence" value="ECO:0007669"/>
    <property type="project" value="TreeGrafter"/>
</dbReference>
<sequence length="274" mass="30115">MSNQTILTKKELLKTWALNFSSEAAYNYERLQALGQANAMVPVVRKLYPNDKNKQCEELKKYLTFFNTEPSFCGLGITGITVAMEEARAKDGDVSPESIASIRSGLMGPVAGIGDTLQAIIYSILAAVACNMAVEGNILGPILFEIFYKVIMIVISLNMFFIGYRKGKSFILDILKKGMMDKLTDMFGLIGLMVVGGMAASRVAVYTPLKIEVGKITISFQELLNTLIPCLIPLLLTLGVLHMVNKKIKPNTMILIIFVVGIVGFYTNILNVIK</sequence>
<dbReference type="RefSeq" id="WP_110422958.1">
    <property type="nucleotide sequence ID" value="NZ_QGLP01000004.1"/>
</dbReference>
<evidence type="ECO:0000256" key="1">
    <source>
        <dbReference type="SAM" id="Phobius"/>
    </source>
</evidence>
<keyword evidence="1" id="KW-0812">Transmembrane</keyword>
<feature type="transmembrane region" description="Helical" evidence="1">
    <location>
        <begin position="185"/>
        <end position="203"/>
    </location>
</feature>
<feature type="transmembrane region" description="Helical" evidence="1">
    <location>
        <begin position="253"/>
        <end position="273"/>
    </location>
</feature>
<protein>
    <submittedName>
        <fullName evidence="2">Fructose permease IID component</fullName>
    </submittedName>
</protein>
<dbReference type="AlphaFoldDB" id="A0A2V4DYE9"/>
<feature type="transmembrane region" description="Helical" evidence="1">
    <location>
        <begin position="116"/>
        <end position="134"/>
    </location>
</feature>
<reference evidence="2 3" key="1">
    <citation type="submission" date="2018-05" db="EMBL/GenBank/DDBJ databases">
        <title>Reference genomes for bee gut microbiota database.</title>
        <authorList>
            <person name="Ellegaard K.M."/>
        </authorList>
    </citation>
    <scope>NUCLEOTIDE SEQUENCE [LARGE SCALE GENOMIC DNA]</scope>
    <source>
        <strain evidence="2 3">ESL0177</strain>
    </source>
</reference>
<proteinExistence type="predicted"/>
<dbReference type="PANTHER" id="PTHR32502">
    <property type="entry name" value="N-ACETYLGALACTOSAMINE PERMEASE II COMPONENT-RELATED"/>
    <property type="match status" value="1"/>
</dbReference>
<dbReference type="PANTHER" id="PTHR32502:SF23">
    <property type="entry name" value="TRANSPORT PROTEIN, PTS SYSTEM"/>
    <property type="match status" value="1"/>
</dbReference>
<dbReference type="PROSITE" id="PS51108">
    <property type="entry name" value="PTS_EIID"/>
    <property type="match status" value="1"/>
</dbReference>
<evidence type="ECO:0000313" key="2">
    <source>
        <dbReference type="EMBL" id="PXZ05862.1"/>
    </source>
</evidence>
<dbReference type="EMBL" id="QGLP01000004">
    <property type="protein sequence ID" value="PXZ05862.1"/>
    <property type="molecule type" value="Genomic_DNA"/>
</dbReference>
<dbReference type="InterPro" id="IPR004704">
    <property type="entry name" value="PTS_IID_man"/>
</dbReference>
<comment type="caution">
    <text evidence="2">The sequence shown here is derived from an EMBL/GenBank/DDBJ whole genome shotgun (WGS) entry which is preliminary data.</text>
</comment>
<gene>
    <name evidence="2" type="ORF">DKK79_04140</name>
</gene>
<name>A0A2V4DYE9_9GAMM</name>
<keyword evidence="1" id="KW-0472">Membrane</keyword>
<dbReference type="GO" id="GO:0009401">
    <property type="term" value="P:phosphoenolpyruvate-dependent sugar phosphotransferase system"/>
    <property type="evidence" value="ECO:0007669"/>
    <property type="project" value="InterPro"/>
</dbReference>
<organism evidence="2 3">
    <name type="scientific">Gilliamella apicola</name>
    <dbReference type="NCBI Taxonomy" id="1196095"/>
    <lineage>
        <taxon>Bacteria</taxon>
        <taxon>Pseudomonadati</taxon>
        <taxon>Pseudomonadota</taxon>
        <taxon>Gammaproteobacteria</taxon>
        <taxon>Orbales</taxon>
        <taxon>Orbaceae</taxon>
        <taxon>Gilliamella</taxon>
    </lineage>
</organism>
<dbReference type="Proteomes" id="UP000247483">
    <property type="component" value="Unassembled WGS sequence"/>
</dbReference>
<feature type="transmembrane region" description="Helical" evidence="1">
    <location>
        <begin position="223"/>
        <end position="241"/>
    </location>
</feature>
<feature type="transmembrane region" description="Helical" evidence="1">
    <location>
        <begin position="146"/>
        <end position="164"/>
    </location>
</feature>
<dbReference type="Pfam" id="PF03613">
    <property type="entry name" value="EIID-AGA"/>
    <property type="match status" value="1"/>
</dbReference>
<dbReference type="InterPro" id="IPR050303">
    <property type="entry name" value="GatZ_KbaZ_carbometab"/>
</dbReference>
<evidence type="ECO:0000313" key="3">
    <source>
        <dbReference type="Proteomes" id="UP000247483"/>
    </source>
</evidence>
<keyword evidence="1" id="KW-1133">Transmembrane helix</keyword>
<accession>A0A2V4DYE9</accession>